<dbReference type="Proteomes" id="UP000054266">
    <property type="component" value="Unassembled WGS sequence"/>
</dbReference>
<feature type="compositionally biased region" description="Basic and acidic residues" evidence="5">
    <location>
        <begin position="503"/>
        <end position="513"/>
    </location>
</feature>
<organism evidence="7 8">
    <name type="scientific">Phialophora macrospora</name>
    <dbReference type="NCBI Taxonomy" id="1851006"/>
    <lineage>
        <taxon>Eukaryota</taxon>
        <taxon>Fungi</taxon>
        <taxon>Dikarya</taxon>
        <taxon>Ascomycota</taxon>
        <taxon>Pezizomycotina</taxon>
        <taxon>Eurotiomycetes</taxon>
        <taxon>Chaetothyriomycetidae</taxon>
        <taxon>Chaetothyriales</taxon>
        <taxon>Herpotrichiellaceae</taxon>
        <taxon>Phialophora</taxon>
    </lineage>
</organism>
<evidence type="ECO:0000256" key="2">
    <source>
        <dbReference type="ARBA" id="ARBA00005085"/>
    </source>
</evidence>
<dbReference type="PANTHER" id="PTHR12561:SF3">
    <property type="entry name" value="LIPOYLTRANSFERASE 1, MITOCHONDRIAL"/>
    <property type="match status" value="1"/>
</dbReference>
<evidence type="ECO:0000313" key="7">
    <source>
        <dbReference type="EMBL" id="KIW67727.1"/>
    </source>
</evidence>
<keyword evidence="8" id="KW-1185">Reference proteome</keyword>
<gene>
    <name evidence="7" type="ORF">PV04_06959</name>
</gene>
<feature type="region of interest" description="Disordered" evidence="5">
    <location>
        <begin position="157"/>
        <end position="184"/>
    </location>
</feature>
<comment type="similarity">
    <text evidence="3">Belongs to the LplA family.</text>
</comment>
<dbReference type="Gene3D" id="3.30.930.10">
    <property type="entry name" value="Bira Bifunctional Protein, Domain 2"/>
    <property type="match status" value="1"/>
</dbReference>
<comment type="pathway">
    <text evidence="2">Protein modification; protein lipoylation via exogenous pathway; protein N(6)-(lipoyl)lysine from lipoate: step 2/2.</text>
</comment>
<proteinExistence type="inferred from homology"/>
<sequence length="542" mass="60623">MSSCAAPFATGTHFHPSHKRFIPGNCLSGSMRAAPRLLLTLSAWATRNPSPVSYRLLSLVQRRLVHDRTQPVPSPTWNLEELWRVSKETGPLVFHLSSDDPYLNLSIEHYLLTKSSPESHILLFYTNRPCVVIGRNQNPWLETDLKRIQEGVRAEEQVPDAWGSSQGGKLVAPAKHDRNVNPDTVPVDLVRRRSGGGTVFHDSGNLNYSVIVPNTRSFTRSKHAQMVVQALRGLDMTAHQRLSSDSQRCDLPEVRVSDRNDIVMQRPNEAEWLKVSGSAYKLTKGRALHHGTLLHSSPYIHHISDLLRSPGRDFITAHGVESVRSKVGNLAYTASQLLRNDIRKDITEAIVRQFWAMYGNGQRREPGVNEITLDAPTSFDELEEQNPWLANGVQELMSPAWIFEQTPKFDFTSGMLENHQVDLHANKGALKSISLRSPVPGSADNPDGFVWRQRRNDFGNTEAHHGARDSEEKVKLYQLDDWKALLVDTLRAESQTHGGTPEPGKHAEAEGEHASAHVPDVLVQRLEAIFPAYKAARKSGIS</sequence>
<evidence type="ECO:0000256" key="4">
    <source>
        <dbReference type="ARBA" id="ARBA00015925"/>
    </source>
</evidence>
<evidence type="ECO:0000256" key="5">
    <source>
        <dbReference type="SAM" id="MobiDB-lite"/>
    </source>
</evidence>
<dbReference type="HOGENOM" id="CLU_022986_3_0_1"/>
<dbReference type="GO" id="GO:0017118">
    <property type="term" value="F:lipoyltransferase activity"/>
    <property type="evidence" value="ECO:0007669"/>
    <property type="project" value="TreeGrafter"/>
</dbReference>
<dbReference type="InterPro" id="IPR004143">
    <property type="entry name" value="BPL_LPL_catalytic"/>
</dbReference>
<dbReference type="EMBL" id="KN846959">
    <property type="protein sequence ID" value="KIW67727.1"/>
    <property type="molecule type" value="Genomic_DNA"/>
</dbReference>
<feature type="region of interest" description="Disordered" evidence="5">
    <location>
        <begin position="494"/>
        <end position="513"/>
    </location>
</feature>
<dbReference type="GO" id="GO:0009249">
    <property type="term" value="P:protein lipoylation"/>
    <property type="evidence" value="ECO:0007669"/>
    <property type="project" value="InterPro"/>
</dbReference>
<dbReference type="CDD" id="cd16443">
    <property type="entry name" value="LplA"/>
    <property type="match status" value="1"/>
</dbReference>
<dbReference type="AlphaFoldDB" id="A0A0D2E014"/>
<dbReference type="STRING" id="5601.A0A0D2E014"/>
<reference evidence="7 8" key="1">
    <citation type="submission" date="2015-01" db="EMBL/GenBank/DDBJ databases">
        <title>The Genome Sequence of Capronia semiimmersa CBS27337.</title>
        <authorList>
            <consortium name="The Broad Institute Genomics Platform"/>
            <person name="Cuomo C."/>
            <person name="de Hoog S."/>
            <person name="Gorbushina A."/>
            <person name="Stielow B."/>
            <person name="Teixiera M."/>
            <person name="Abouelleil A."/>
            <person name="Chapman S.B."/>
            <person name="Priest M."/>
            <person name="Young S.K."/>
            <person name="Wortman J."/>
            <person name="Nusbaum C."/>
            <person name="Birren B."/>
        </authorList>
    </citation>
    <scope>NUCLEOTIDE SEQUENCE [LARGE SCALE GENOMIC DNA]</scope>
    <source>
        <strain evidence="7 8">CBS 27337</strain>
    </source>
</reference>
<protein>
    <recommendedName>
        <fullName evidence="4">Putative lipoate-protein ligase A</fullName>
    </recommendedName>
</protein>
<dbReference type="PROSITE" id="PS51733">
    <property type="entry name" value="BPL_LPL_CATALYTIC"/>
    <property type="match status" value="1"/>
</dbReference>
<dbReference type="UniPathway" id="UPA00537">
    <property type="reaction ID" value="UER00595"/>
</dbReference>
<dbReference type="Pfam" id="PF21948">
    <property type="entry name" value="LplA-B_cat"/>
    <property type="match status" value="2"/>
</dbReference>
<evidence type="ECO:0000313" key="8">
    <source>
        <dbReference type="Proteomes" id="UP000054266"/>
    </source>
</evidence>
<evidence type="ECO:0000256" key="3">
    <source>
        <dbReference type="ARBA" id="ARBA00008242"/>
    </source>
</evidence>
<dbReference type="SUPFAM" id="SSF55681">
    <property type="entry name" value="Class II aaRS and biotin synthetases"/>
    <property type="match status" value="1"/>
</dbReference>
<feature type="domain" description="BPL/LPL catalytic" evidence="6">
    <location>
        <begin position="116"/>
        <end position="339"/>
    </location>
</feature>
<name>A0A0D2E014_9EURO</name>
<dbReference type="PANTHER" id="PTHR12561">
    <property type="entry name" value="LIPOATE-PROTEIN LIGASE"/>
    <property type="match status" value="1"/>
</dbReference>
<comment type="function">
    <text evidence="1">Catalyzes both the ATP-dependent activation of exogenously supplied lipoate to lipoyl-AMP and the transfer of the activated lipoyl onto the lipoyl domains of lipoate-dependent enzymes.</text>
</comment>
<evidence type="ECO:0000256" key="1">
    <source>
        <dbReference type="ARBA" id="ARBA00003253"/>
    </source>
</evidence>
<evidence type="ECO:0000259" key="6">
    <source>
        <dbReference type="PROSITE" id="PS51733"/>
    </source>
</evidence>
<accession>A0A0D2E014</accession>
<dbReference type="InterPro" id="IPR045864">
    <property type="entry name" value="aa-tRNA-synth_II/BPL/LPL"/>
</dbReference>
<dbReference type="InterPro" id="IPR004562">
    <property type="entry name" value="LipoylTrfase_LipoateP_Ligase"/>
</dbReference>
<dbReference type="GO" id="GO:0005739">
    <property type="term" value="C:mitochondrion"/>
    <property type="evidence" value="ECO:0007669"/>
    <property type="project" value="TreeGrafter"/>
</dbReference>